<feature type="domain" description="STAS" evidence="1">
    <location>
        <begin position="13"/>
        <end position="79"/>
    </location>
</feature>
<protein>
    <submittedName>
        <fullName evidence="2">STAS domain-containing protein</fullName>
    </submittedName>
</protein>
<dbReference type="InterPro" id="IPR002645">
    <property type="entry name" value="STAS_dom"/>
</dbReference>
<evidence type="ECO:0000259" key="1">
    <source>
        <dbReference type="PROSITE" id="PS50801"/>
    </source>
</evidence>
<dbReference type="EMBL" id="FZOO01000013">
    <property type="protein sequence ID" value="SNT03230.1"/>
    <property type="molecule type" value="Genomic_DNA"/>
</dbReference>
<proteinExistence type="predicted"/>
<dbReference type="Proteomes" id="UP000198373">
    <property type="component" value="Unassembled WGS sequence"/>
</dbReference>
<reference evidence="3" key="1">
    <citation type="submission" date="2017-06" db="EMBL/GenBank/DDBJ databases">
        <authorList>
            <person name="Varghese N."/>
            <person name="Submissions S."/>
        </authorList>
    </citation>
    <scope>NUCLEOTIDE SEQUENCE [LARGE SCALE GENOMIC DNA]</scope>
    <source>
        <strain evidence="3">DSM 46839</strain>
    </source>
</reference>
<name>A0A239JBK5_9ACTN</name>
<dbReference type="Gene3D" id="3.30.750.24">
    <property type="entry name" value="STAS domain"/>
    <property type="match status" value="1"/>
</dbReference>
<dbReference type="RefSeq" id="WP_179224752.1">
    <property type="nucleotide sequence ID" value="NZ_FZOO01000013.1"/>
</dbReference>
<dbReference type="PROSITE" id="PS50801">
    <property type="entry name" value="STAS"/>
    <property type="match status" value="1"/>
</dbReference>
<dbReference type="AlphaFoldDB" id="A0A239JBK5"/>
<accession>A0A239JBK5</accession>
<dbReference type="InterPro" id="IPR036513">
    <property type="entry name" value="STAS_dom_sf"/>
</dbReference>
<gene>
    <name evidence="2" type="ORF">SAMN06893096_11387</name>
</gene>
<dbReference type="InterPro" id="IPR058548">
    <property type="entry name" value="MlaB-like_STAS"/>
</dbReference>
<organism evidence="2 3">
    <name type="scientific">Geodermatophilus pulveris</name>
    <dbReference type="NCBI Taxonomy" id="1564159"/>
    <lineage>
        <taxon>Bacteria</taxon>
        <taxon>Bacillati</taxon>
        <taxon>Actinomycetota</taxon>
        <taxon>Actinomycetes</taxon>
        <taxon>Geodermatophilales</taxon>
        <taxon>Geodermatophilaceae</taxon>
        <taxon>Geodermatophilus</taxon>
    </lineage>
</organism>
<sequence>MRRTDLVVRPDGVLAASGYLTCQGADLVRGTAASLRSGGCTRVVVDLRGVRAADAAGLAVLQQLRRELAADGCELVVRGAPTRAEGVGFEPTMGVTP</sequence>
<evidence type="ECO:0000313" key="2">
    <source>
        <dbReference type="EMBL" id="SNT03230.1"/>
    </source>
</evidence>
<dbReference type="CDD" id="cd07043">
    <property type="entry name" value="STAS_anti-anti-sigma_factors"/>
    <property type="match status" value="1"/>
</dbReference>
<dbReference type="SUPFAM" id="SSF52091">
    <property type="entry name" value="SpoIIaa-like"/>
    <property type="match status" value="1"/>
</dbReference>
<dbReference type="Pfam" id="PF13466">
    <property type="entry name" value="STAS_2"/>
    <property type="match status" value="1"/>
</dbReference>
<keyword evidence="3" id="KW-1185">Reference proteome</keyword>
<evidence type="ECO:0000313" key="3">
    <source>
        <dbReference type="Proteomes" id="UP000198373"/>
    </source>
</evidence>